<organism evidence="2 3">
    <name type="scientific">Durusdinium trenchii</name>
    <dbReference type="NCBI Taxonomy" id="1381693"/>
    <lineage>
        <taxon>Eukaryota</taxon>
        <taxon>Sar</taxon>
        <taxon>Alveolata</taxon>
        <taxon>Dinophyceae</taxon>
        <taxon>Suessiales</taxon>
        <taxon>Symbiodiniaceae</taxon>
        <taxon>Durusdinium</taxon>
    </lineage>
</organism>
<protein>
    <submittedName>
        <fullName evidence="2">Uncharacterized protein</fullName>
    </submittedName>
</protein>
<feature type="transmembrane region" description="Helical" evidence="1">
    <location>
        <begin position="35"/>
        <end position="58"/>
    </location>
</feature>
<evidence type="ECO:0000313" key="2">
    <source>
        <dbReference type="EMBL" id="CAK8991383.1"/>
    </source>
</evidence>
<dbReference type="EMBL" id="CAXAMN010000903">
    <property type="protein sequence ID" value="CAK8991383.1"/>
    <property type="molecule type" value="Genomic_DNA"/>
</dbReference>
<keyword evidence="1" id="KW-0472">Membrane</keyword>
<evidence type="ECO:0000256" key="1">
    <source>
        <dbReference type="SAM" id="Phobius"/>
    </source>
</evidence>
<sequence>MRTQLADVPIEYFYTLIGWLERVNALLPNHVMTGFAVSFALGCLLLLPILCIVLRMVWAISRVGPARKTMTTFFILCLGVPLYPVLAALLLALLWLGIGCSMLIVSSFGPAALLCWLMVRLWEFQQEFLEVEEERKSEMQRRNEVVEDISCWELLCGLFIGIISCCSFGMLALLLTILKSPFVIMSFVLRFMYESLCRWLVLVHCPHRPFCSMCAPHRMVQIGGEDKTIQDLRSEGVSAKDLKGLGVDVSDLYAAGFSISELSEADFRFGDFSRAGLEIDWRWHDYGGCSWWGWFPLIFLTWLSSLACLIVMLLLAIAVVSLAKLIVAVIWPAYISAGWLRIVAHARRRPSARTCCEPLVQGLKAGYQVVWASSLLTNICISNRTLQAKWELVEQTVGEGLEFAKGDRAELSPEIRSLSLFPPVLVGLFHNSWDLSLRTLAHRLGVSPNMVQEAWRGLARQMMWFCQAAVEEGLITDEWVQEVPVGLCIGLPARAFLQAVERSPPRELVLMGGLRVSADRAAELGGFAEKVWTLFCKAQDARNQVEITPAVHRLLCARLLAGGEEPGTLPPALADAVEQYENLSEATHAACQRVLQPLLEFGLACGEQRQFKENLKLIIESLPHLDSESILQYLYQDPRLNLEDGRSEGQYVFAAPLLDLEAQYVFAAPRADLDV</sequence>
<keyword evidence="1" id="KW-1133">Transmembrane helix</keyword>
<evidence type="ECO:0000313" key="3">
    <source>
        <dbReference type="Proteomes" id="UP001642484"/>
    </source>
</evidence>
<reference evidence="2 3" key="1">
    <citation type="submission" date="2024-02" db="EMBL/GenBank/DDBJ databases">
        <authorList>
            <person name="Chen Y."/>
            <person name="Shah S."/>
            <person name="Dougan E. K."/>
            <person name="Thang M."/>
            <person name="Chan C."/>
        </authorList>
    </citation>
    <scope>NUCLEOTIDE SEQUENCE [LARGE SCALE GENOMIC DNA]</scope>
</reference>
<name>A0ABP0HNT9_9DINO</name>
<feature type="transmembrane region" description="Helical" evidence="1">
    <location>
        <begin position="291"/>
        <end position="319"/>
    </location>
</feature>
<comment type="caution">
    <text evidence="2">The sequence shown here is derived from an EMBL/GenBank/DDBJ whole genome shotgun (WGS) entry which is preliminary data.</text>
</comment>
<accession>A0ABP0HNT9</accession>
<gene>
    <name evidence="2" type="ORF">CCMP2556_LOCUS2434</name>
</gene>
<dbReference type="Proteomes" id="UP001642484">
    <property type="component" value="Unassembled WGS sequence"/>
</dbReference>
<keyword evidence="3" id="KW-1185">Reference proteome</keyword>
<feature type="transmembrane region" description="Helical" evidence="1">
    <location>
        <begin position="70"/>
        <end position="96"/>
    </location>
</feature>
<keyword evidence="1" id="KW-0812">Transmembrane</keyword>
<proteinExistence type="predicted"/>
<feature type="transmembrane region" description="Helical" evidence="1">
    <location>
        <begin position="151"/>
        <end position="177"/>
    </location>
</feature>
<feature type="transmembrane region" description="Helical" evidence="1">
    <location>
        <begin position="102"/>
        <end position="119"/>
    </location>
</feature>
<feature type="transmembrane region" description="Helical" evidence="1">
    <location>
        <begin position="325"/>
        <end position="344"/>
    </location>
</feature>